<dbReference type="Pfam" id="PF01420">
    <property type="entry name" value="Methylase_S"/>
    <property type="match status" value="2"/>
</dbReference>
<keyword evidence="3" id="KW-0238">DNA-binding</keyword>
<keyword evidence="6" id="KW-1185">Reference proteome</keyword>
<dbReference type="Gene3D" id="1.10.287.1120">
    <property type="entry name" value="Bipartite methylase S protein"/>
    <property type="match status" value="1"/>
</dbReference>
<evidence type="ECO:0000313" key="6">
    <source>
        <dbReference type="Proteomes" id="UP000199708"/>
    </source>
</evidence>
<protein>
    <submittedName>
        <fullName evidence="5">Type I restriction enzyme, S subunit</fullName>
    </submittedName>
</protein>
<evidence type="ECO:0000259" key="4">
    <source>
        <dbReference type="Pfam" id="PF01420"/>
    </source>
</evidence>
<dbReference type="InterPro" id="IPR000055">
    <property type="entry name" value="Restrct_endonuc_typeI_TRD"/>
</dbReference>
<proteinExistence type="inferred from homology"/>
<dbReference type="InterPro" id="IPR044946">
    <property type="entry name" value="Restrct_endonuc_typeI_TRD_sf"/>
</dbReference>
<keyword evidence="2" id="KW-0680">Restriction system</keyword>
<dbReference type="RefSeq" id="WP_090289434.1">
    <property type="nucleotide sequence ID" value="NZ_FNCK01000003.1"/>
</dbReference>
<name>A0A1G7RF30_9LACT</name>
<dbReference type="Proteomes" id="UP000199708">
    <property type="component" value="Unassembled WGS sequence"/>
</dbReference>
<dbReference type="InterPro" id="IPR052021">
    <property type="entry name" value="Type-I_RS_S_subunit"/>
</dbReference>
<dbReference type="Gene3D" id="3.90.220.20">
    <property type="entry name" value="DNA methylase specificity domains"/>
    <property type="match status" value="2"/>
</dbReference>
<dbReference type="SUPFAM" id="SSF116734">
    <property type="entry name" value="DNA methylase specificity domain"/>
    <property type="match status" value="2"/>
</dbReference>
<dbReference type="STRING" id="120956.SAMN05421791_10318"/>
<dbReference type="AlphaFoldDB" id="A0A1G7RF30"/>
<reference evidence="5 6" key="1">
    <citation type="submission" date="2016-10" db="EMBL/GenBank/DDBJ databases">
        <authorList>
            <person name="de Groot N.N."/>
        </authorList>
    </citation>
    <scope>NUCLEOTIDE SEQUENCE [LARGE SCALE GENOMIC DNA]</scope>
    <source>
        <strain evidence="5 6">ATCC BAA-466</strain>
    </source>
</reference>
<accession>A0A1G7RF30</accession>
<sequence length="424" mass="49627">MKNNYMLGRRLDWFDDIPEPWKVFRLKDVVKINNGKDYKDIEVEEDGYPVIGSGGEFARASNFMCNEESVLFGRKGTVDRPLFLKEPFWTVDTMFYSTKKKKINMKYLYYCSLCFNYDYYMTSTALPSMTQGDLGNILIPFPDKSEQNKIVEELDSEVEKIDTLILKTEKQIEILEKYKKSLITEIATKGLDERIQYKNTLVNWIKKVPVHWDVKKLKYILSDDEVNMRVGPFGSALSGNDFKGEGRWVYNQRTVLDDNFKSNDTFINEDKWRELKSFKVEAKDILLTTRGTIGKVAIVPEDFEFGIIHPCLIKFRINNEMISNKILKYIFNETDIVRDQLNYLSNSTTIDVIYSYNLKNIYLPVIPKEEQPLIEVYLDKNYKVIRNLIEGKKNQIDKLIKYKNSAIYEYVSGKRRVGGFNNGD</sequence>
<organism evidence="5 6">
    <name type="scientific">Facklamia miroungae</name>
    <dbReference type="NCBI Taxonomy" id="120956"/>
    <lineage>
        <taxon>Bacteria</taxon>
        <taxon>Bacillati</taxon>
        <taxon>Bacillota</taxon>
        <taxon>Bacilli</taxon>
        <taxon>Lactobacillales</taxon>
        <taxon>Aerococcaceae</taxon>
        <taxon>Facklamia</taxon>
    </lineage>
</organism>
<dbReference type="PANTHER" id="PTHR30408:SF12">
    <property type="entry name" value="TYPE I RESTRICTION ENZYME MJAVIII SPECIFICITY SUBUNIT"/>
    <property type="match status" value="1"/>
</dbReference>
<dbReference type="OrthoDB" id="9795776at2"/>
<dbReference type="CDD" id="cd17288">
    <property type="entry name" value="RMtype1_S_LlaAI06ORF1089P_TRD1-CR1_like"/>
    <property type="match status" value="1"/>
</dbReference>
<evidence type="ECO:0000313" key="5">
    <source>
        <dbReference type="EMBL" id="SDG09358.1"/>
    </source>
</evidence>
<dbReference type="PANTHER" id="PTHR30408">
    <property type="entry name" value="TYPE-1 RESTRICTION ENZYME ECOKI SPECIFICITY PROTEIN"/>
    <property type="match status" value="1"/>
</dbReference>
<gene>
    <name evidence="5" type="ORF">SAMN05421791_10318</name>
</gene>
<feature type="domain" description="Type I restriction modification DNA specificity" evidence="4">
    <location>
        <begin position="259"/>
        <end position="397"/>
    </location>
</feature>
<evidence type="ECO:0000256" key="3">
    <source>
        <dbReference type="ARBA" id="ARBA00023125"/>
    </source>
</evidence>
<dbReference type="GO" id="GO:0003677">
    <property type="term" value="F:DNA binding"/>
    <property type="evidence" value="ECO:0007669"/>
    <property type="project" value="UniProtKB-KW"/>
</dbReference>
<evidence type="ECO:0000256" key="1">
    <source>
        <dbReference type="ARBA" id="ARBA00010923"/>
    </source>
</evidence>
<comment type="similarity">
    <text evidence="1">Belongs to the type-I restriction system S methylase family.</text>
</comment>
<feature type="domain" description="Type I restriction modification DNA specificity" evidence="4">
    <location>
        <begin position="18"/>
        <end position="173"/>
    </location>
</feature>
<dbReference type="GO" id="GO:0009307">
    <property type="term" value="P:DNA restriction-modification system"/>
    <property type="evidence" value="ECO:0007669"/>
    <property type="project" value="UniProtKB-KW"/>
</dbReference>
<dbReference type="EMBL" id="FNCK01000003">
    <property type="protein sequence ID" value="SDG09358.1"/>
    <property type="molecule type" value="Genomic_DNA"/>
</dbReference>
<evidence type="ECO:0000256" key="2">
    <source>
        <dbReference type="ARBA" id="ARBA00022747"/>
    </source>
</evidence>